<feature type="compositionally biased region" description="Acidic residues" evidence="1">
    <location>
        <begin position="1149"/>
        <end position="1158"/>
    </location>
</feature>
<protein>
    <recommendedName>
        <fullName evidence="2">C2H2-type domain-containing protein</fullName>
    </recommendedName>
</protein>
<organism evidence="3 4">
    <name type="scientific">Favolaschia claudopus</name>
    <dbReference type="NCBI Taxonomy" id="2862362"/>
    <lineage>
        <taxon>Eukaryota</taxon>
        <taxon>Fungi</taxon>
        <taxon>Dikarya</taxon>
        <taxon>Basidiomycota</taxon>
        <taxon>Agaricomycotina</taxon>
        <taxon>Agaricomycetes</taxon>
        <taxon>Agaricomycetidae</taxon>
        <taxon>Agaricales</taxon>
        <taxon>Marasmiineae</taxon>
        <taxon>Mycenaceae</taxon>
        <taxon>Favolaschia</taxon>
    </lineage>
</organism>
<feature type="region of interest" description="Disordered" evidence="1">
    <location>
        <begin position="1124"/>
        <end position="1168"/>
    </location>
</feature>
<dbReference type="AlphaFoldDB" id="A0AAW0B441"/>
<dbReference type="PANTHER" id="PTHR37535:SF3">
    <property type="entry name" value="FLUG DOMAIN-CONTAINING PROTEIN"/>
    <property type="match status" value="1"/>
</dbReference>
<dbReference type="SMART" id="SM00355">
    <property type="entry name" value="ZnF_C2H2"/>
    <property type="match status" value="4"/>
</dbReference>
<dbReference type="InterPro" id="IPR013087">
    <property type="entry name" value="Znf_C2H2_type"/>
</dbReference>
<sequence>MVLRGAPTITDTERVRLRAAADPRIKDVFANGLANIQHIRFLAPPTIEKHDNIKNKWRDFVDYYTLEALHAEIVVGANMVPVHVVKAFALYLALGVRGQIRATAAHRTVVQYLSIFYSCWRRYANKEVDNQLRHQVLEYLSSVDFTSMEAPTKSVREKPIATALDLDNIIRFVLNDTTIFRTVRARIQFIGVNVLAALSGERPGTMIESTQYRRSNKALQWGDVGFIIVPNPDDPAHPFLAVSIRFRYVKAHRDDPKHYKTIYILLRPRGCRAECFVTILLYLAFRDNIFEHVASPDEILAPRFPPTAKYHLKIKDSVKGQSVFRGEELGEDGKWDTSETTALSATTHNVDLRKVCMAMGLLLCINMYWWRRLAANNFENNMTEAQRDAMLNHAPQVSTFAIYYQAKSLTNDVGGILFEGEEDSDRVKMAQTANSIERHEGAPTRLNVDQLAELEAEPELVAMRAQIAKYKKEVLDAITSIKSVDDSLPDSDELIASLHGVLRHKRAQHDQLRAKYQLIFNQEVRLRVKEARQQFFEGVPERQIRGEAAPAPLPMAIARPPLKDKTRESVQSHQPRIITSGGKENTITKTSFLANVEAIDPNARLCEILYRFPQDDLVAETEAAVNAYLGIPERPFAPCYPGESPTEDEKCPGCGVDCSRNAFRNSGSTTIGSHIHACLFAAQQKSVQERVEDAYVASACKWSGCKHENDIFAERPEFVEHVQSHILTLRLAPTSKVPVRACQWALNGGVCLEEHCDDWEKHFASVHGFNIRHKVELFYCGICHEWHVDELGDRLDWNGHQWDHYDTQYDQFAVRPETDVDLTPIGVKFTAERDAVSYAPGSGLGGGHPEFHGDIRLGVANPPPHCPWCVYNTMLDIEDRMRQFFSNRDFVRHLEKHIEEIEDQEDGHQCPVPSCGPTKFTLHEFTFHLIAFHRLPVCGGTNHTIVRRLNLPAPPAAVPVEAPSVDLAHLEDPPLTENASLTWEASAKAARKERKAAEAEAVPGYCLGCWKTYDDIGKHLTKNSGKCREKNRYHILINGAKSGPPQEWNLTGPPPAITFGRGTQPKTHVCLGKCRKRYLDIREHAKNPGNCKADRFCIAAKVPGQKATKGPPLSVADWIAEQDRGAGSDPEFVQGSSRPKRKRNSRVDSDEEDDDDEPGPSQKRPKVPEFRCNNCSKNFFDRFELASHFLYLKKNSRCKDKVFRARLLTSEDPTRVWSEAIPWATSLLNPENTMEDGEANKQA</sequence>
<keyword evidence="4" id="KW-1185">Reference proteome</keyword>
<feature type="domain" description="C2H2-type" evidence="2">
    <location>
        <begin position="864"/>
        <end position="897"/>
    </location>
</feature>
<dbReference type="EMBL" id="JAWWNJ010000042">
    <property type="protein sequence ID" value="KAK7019955.1"/>
    <property type="molecule type" value="Genomic_DNA"/>
</dbReference>
<dbReference type="PANTHER" id="PTHR37535">
    <property type="entry name" value="FLUG DOMAIN PROTEIN"/>
    <property type="match status" value="1"/>
</dbReference>
<feature type="domain" description="C2H2-type" evidence="2">
    <location>
        <begin position="698"/>
        <end position="725"/>
    </location>
</feature>
<dbReference type="Pfam" id="PF11917">
    <property type="entry name" value="DUF3435"/>
    <property type="match status" value="1"/>
</dbReference>
<reference evidence="3 4" key="1">
    <citation type="journal article" date="2024" name="J Genomics">
        <title>Draft genome sequencing and assembly of Favolaschia claudopus CIRM-BRFM 2984 isolated from oak limbs.</title>
        <authorList>
            <person name="Navarro D."/>
            <person name="Drula E."/>
            <person name="Chaduli D."/>
            <person name="Cazenave R."/>
            <person name="Ahrendt S."/>
            <person name="Wang J."/>
            <person name="Lipzen A."/>
            <person name="Daum C."/>
            <person name="Barry K."/>
            <person name="Grigoriev I.V."/>
            <person name="Favel A."/>
            <person name="Rosso M.N."/>
            <person name="Martin F."/>
        </authorList>
    </citation>
    <scope>NUCLEOTIDE SEQUENCE [LARGE SCALE GENOMIC DNA]</scope>
    <source>
        <strain evidence="3 4">CIRM-BRFM 2984</strain>
    </source>
</reference>
<feature type="domain" description="C2H2-type" evidence="2">
    <location>
        <begin position="1170"/>
        <end position="1190"/>
    </location>
</feature>
<evidence type="ECO:0000259" key="2">
    <source>
        <dbReference type="SMART" id="SM00355"/>
    </source>
</evidence>
<evidence type="ECO:0000256" key="1">
    <source>
        <dbReference type="SAM" id="MobiDB-lite"/>
    </source>
</evidence>
<dbReference type="InterPro" id="IPR021842">
    <property type="entry name" value="DUF3435"/>
</dbReference>
<evidence type="ECO:0000313" key="4">
    <source>
        <dbReference type="Proteomes" id="UP001362999"/>
    </source>
</evidence>
<dbReference type="Proteomes" id="UP001362999">
    <property type="component" value="Unassembled WGS sequence"/>
</dbReference>
<accession>A0AAW0B441</accession>
<comment type="caution">
    <text evidence="3">The sequence shown here is derived from an EMBL/GenBank/DDBJ whole genome shotgun (WGS) entry which is preliminary data.</text>
</comment>
<feature type="domain" description="C2H2-type" evidence="2">
    <location>
        <begin position="908"/>
        <end position="933"/>
    </location>
</feature>
<gene>
    <name evidence="3" type="ORF">R3P38DRAFT_1233044</name>
</gene>
<evidence type="ECO:0000313" key="3">
    <source>
        <dbReference type="EMBL" id="KAK7019955.1"/>
    </source>
</evidence>
<proteinExistence type="predicted"/>
<name>A0AAW0B441_9AGAR</name>